<dbReference type="InterPro" id="IPR054297">
    <property type="entry name" value="DUF7033"/>
</dbReference>
<proteinExistence type="predicted"/>
<keyword evidence="3" id="KW-1185">Reference proteome</keyword>
<evidence type="ECO:0000259" key="1">
    <source>
        <dbReference type="Pfam" id="PF23019"/>
    </source>
</evidence>
<gene>
    <name evidence="2" type="ORF">SAMN06265219_11240</name>
</gene>
<protein>
    <recommendedName>
        <fullName evidence="1">DUF7033 domain-containing protein</fullName>
    </recommendedName>
</protein>
<evidence type="ECO:0000313" key="3">
    <source>
        <dbReference type="Proteomes" id="UP000317557"/>
    </source>
</evidence>
<dbReference type="Proteomes" id="UP000317557">
    <property type="component" value="Unassembled WGS sequence"/>
</dbReference>
<dbReference type="Pfam" id="PF23019">
    <property type="entry name" value="DUF7033"/>
    <property type="match status" value="1"/>
</dbReference>
<evidence type="ECO:0000313" key="2">
    <source>
        <dbReference type="EMBL" id="SMO83123.1"/>
    </source>
</evidence>
<dbReference type="InterPro" id="IPR011330">
    <property type="entry name" value="Glyco_hydro/deAcase_b/a-brl"/>
</dbReference>
<dbReference type="GO" id="GO:0005975">
    <property type="term" value="P:carbohydrate metabolic process"/>
    <property type="evidence" value="ECO:0007669"/>
    <property type="project" value="InterPro"/>
</dbReference>
<dbReference type="RefSeq" id="WP_142455192.1">
    <property type="nucleotide sequence ID" value="NZ_FXTP01000012.1"/>
</dbReference>
<dbReference type="EMBL" id="FXTP01000012">
    <property type="protein sequence ID" value="SMO83123.1"/>
    <property type="molecule type" value="Genomic_DNA"/>
</dbReference>
<dbReference type="AlphaFoldDB" id="A0A521EGT6"/>
<feature type="domain" description="DUF7033" evidence="1">
    <location>
        <begin position="84"/>
        <end position="171"/>
    </location>
</feature>
<name>A0A521EGT6_9BACT</name>
<reference evidence="2 3" key="1">
    <citation type="submission" date="2017-05" db="EMBL/GenBank/DDBJ databases">
        <authorList>
            <person name="Varghese N."/>
            <person name="Submissions S."/>
        </authorList>
    </citation>
    <scope>NUCLEOTIDE SEQUENCE [LARGE SCALE GENOMIC DNA]</scope>
    <source>
        <strain evidence="2 3">DSM 21985</strain>
    </source>
</reference>
<dbReference type="Gene3D" id="3.20.20.370">
    <property type="entry name" value="Glycoside hydrolase/deacetylase"/>
    <property type="match status" value="1"/>
</dbReference>
<sequence>MSYYFEYILETFDRLYERPEGIRIGYSKQADIQLVQHSEAFFQSKKAQPETLIWKVWEGTRIPFLFADDDSEPIISSTEGGLRINYDLIGNAFFFLSGWQEFYSDERDSHGRYPYSESLQHHHNFTSLPVVNYYFDILKTALEELHGAELPRKLWPNSPLAVFLSHDIDKIKSGWLEEAFTALKQGRILPGLKYAATKVSGKDPWDNVLEILQLEKELGVSSTWFFIPEQGNGNADYPLRQIEPFAEPILNQKGELALHGSLYSAASGKKLLQEKEMFPRSITGNRFHYLKFEPKKFTEVLEKSKLDYDSSLGFAEHVGFRNGFCFPFQPYHISQKKPADFFEFPLMVMDATLRQKNYMGDHPERMKEVNKVIKEVKKFSGMLSILWHNNYFSECKYAGWGEMYINLVKSLQKEGVQFFTGQQMMELLNES</sequence>
<dbReference type="OrthoDB" id="5573484at2"/>
<accession>A0A521EGT6</accession>
<organism evidence="2 3">
    <name type="scientific">Gracilimonas mengyeensis</name>
    <dbReference type="NCBI Taxonomy" id="1302730"/>
    <lineage>
        <taxon>Bacteria</taxon>
        <taxon>Pseudomonadati</taxon>
        <taxon>Balneolota</taxon>
        <taxon>Balneolia</taxon>
        <taxon>Balneolales</taxon>
        <taxon>Balneolaceae</taxon>
        <taxon>Gracilimonas</taxon>
    </lineage>
</organism>
<dbReference type="SUPFAM" id="SSF88713">
    <property type="entry name" value="Glycoside hydrolase/deacetylase"/>
    <property type="match status" value="1"/>
</dbReference>